<proteinExistence type="predicted"/>
<protein>
    <recommendedName>
        <fullName evidence="5">MotA/TolQ/ExbB proton channel domain-containing protein</fullName>
    </recommendedName>
</protein>
<evidence type="ECO:0008006" key="5">
    <source>
        <dbReference type="Google" id="ProtNLM"/>
    </source>
</evidence>
<name>C6I006_9BACT</name>
<feature type="transmembrane region" description="Helical" evidence="2">
    <location>
        <begin position="92"/>
        <end position="111"/>
    </location>
</feature>
<evidence type="ECO:0000313" key="4">
    <source>
        <dbReference type="Proteomes" id="UP000009374"/>
    </source>
</evidence>
<evidence type="ECO:0000256" key="1">
    <source>
        <dbReference type="SAM" id="Coils"/>
    </source>
</evidence>
<accession>C6I006</accession>
<dbReference type="EMBL" id="GG693884">
    <property type="protein sequence ID" value="EES51786.1"/>
    <property type="molecule type" value="Genomic_DNA"/>
</dbReference>
<gene>
    <name evidence="3" type="ORF">UBAL3_95450006</name>
</gene>
<keyword evidence="2" id="KW-1133">Transmembrane helix</keyword>
<keyword evidence="2" id="KW-0472">Membrane</keyword>
<feature type="transmembrane region" description="Helical" evidence="2">
    <location>
        <begin position="20"/>
        <end position="38"/>
    </location>
</feature>
<dbReference type="AlphaFoldDB" id="C6I006"/>
<keyword evidence="4" id="KW-1185">Reference proteome</keyword>
<organism evidence="3 4">
    <name type="scientific">Leptospirillum ferrodiazotrophum</name>
    <dbReference type="NCBI Taxonomy" id="412449"/>
    <lineage>
        <taxon>Bacteria</taxon>
        <taxon>Pseudomonadati</taxon>
        <taxon>Nitrospirota</taxon>
        <taxon>Nitrospiria</taxon>
        <taxon>Nitrospirales</taxon>
        <taxon>Nitrospiraceae</taxon>
        <taxon>Leptospirillum</taxon>
    </lineage>
</organism>
<dbReference type="Proteomes" id="UP000009374">
    <property type="component" value="Unassembled WGS sequence"/>
</dbReference>
<keyword evidence="1" id="KW-0175">Coiled coil</keyword>
<keyword evidence="2" id="KW-0812">Transmembrane</keyword>
<feature type="coiled-coil region" evidence="1">
    <location>
        <begin position="160"/>
        <end position="210"/>
    </location>
</feature>
<feature type="transmembrane region" description="Helical" evidence="2">
    <location>
        <begin position="50"/>
        <end position="72"/>
    </location>
</feature>
<evidence type="ECO:0000256" key="2">
    <source>
        <dbReference type="SAM" id="Phobius"/>
    </source>
</evidence>
<sequence length="267" mass="30163">MNATSPTEDFFNSFIGSTPGWTLLVMFAMAAIFVWSFFRKFTPQYVRSAPTIFTTLGIFFTFVGISLALFSFNTKDLQNSLPAFLSGMKTAFYISILGVLFSLAIKVRYAIYGIPKKFRAEEPDPGQELVRHHLTLHGLLSGGETPEERLPLSVLMAGMRKETREGLKAIEETLEQYLSKMTENNSRALLEALQNVVKSFESRLNESTASTMKELSLAVKEIVSWQEGYREAMPRITAELAKIANPMEKIGEFTWVIPHLWWGTHTL</sequence>
<reference evidence="3 4" key="1">
    <citation type="journal article" date="2009" name="Appl. Environ. Microbiol.">
        <title>Community genomic and proteomic analyses of chemoautotrophic iron-oxidizing "Leptospirillum rubarum" (Group II) and "Leptospirillum ferrodiazotrophum" (Group III) bacteria in acid mine drainage biofilms.</title>
        <authorList>
            <person name="Goltsman D.S."/>
            <person name="Denef V.J."/>
            <person name="Singer S.W."/>
            <person name="VerBerkmoes N.C."/>
            <person name="Lefsrud M."/>
            <person name="Mueller R.S."/>
            <person name="Dick G.J."/>
            <person name="Sun C.L."/>
            <person name="Wheeler K.E."/>
            <person name="Zemla A."/>
            <person name="Baker B.J."/>
            <person name="Hauser L."/>
            <person name="Land M."/>
            <person name="Shah M.B."/>
            <person name="Thelen M.P."/>
            <person name="Hettich R.L."/>
            <person name="Banfield J.F."/>
        </authorList>
    </citation>
    <scope>NUCLEOTIDE SEQUENCE [LARGE SCALE GENOMIC DNA]</scope>
</reference>
<evidence type="ECO:0000313" key="3">
    <source>
        <dbReference type="EMBL" id="EES51786.1"/>
    </source>
</evidence>